<dbReference type="Proteomes" id="UP000095247">
    <property type="component" value="Unassembled WGS sequence"/>
</dbReference>
<gene>
    <name evidence="2" type="ORF">BFL38_06140</name>
</gene>
<evidence type="ECO:0000313" key="3">
    <source>
        <dbReference type="Proteomes" id="UP000095247"/>
    </source>
</evidence>
<dbReference type="EMBL" id="MDCO01000010">
    <property type="protein sequence ID" value="OEJ14406.1"/>
    <property type="molecule type" value="Genomic_DNA"/>
</dbReference>
<dbReference type="RefSeq" id="WP_069726580.1">
    <property type="nucleotide sequence ID" value="NZ_MDCO01000010.1"/>
</dbReference>
<sequence length="280" mass="31108">MKRISKLSAIFLILCLPILYSCSKNNNNSPTNPTTEGNNQTTYTANGVAKDFQGTYKFYSIDGQTADITISDTGISGLKISNDTASIINFDSSTIYSSNRSGDTDASIPNYKYYLIYGDEFKGSISFPNDSTSIGYIRLRKSLSTYSIYINGIFERTQNAQRTLGTDSELIATWKGSYTDGSQLTVTIDKDFVSYTADNKTYKIPSIYFINQNDGSYNTQTPYLKNSIIVKNANNKIQFSYKHFEIAHSPSVLNGQVTGDLQYSLTSFGLPNLDSIEFSK</sequence>
<evidence type="ECO:0000313" key="2">
    <source>
        <dbReference type="EMBL" id="OEJ14406.1"/>
    </source>
</evidence>
<evidence type="ECO:0000256" key="1">
    <source>
        <dbReference type="SAM" id="SignalP"/>
    </source>
</evidence>
<comment type="caution">
    <text evidence="2">The sequence shown here is derived from an EMBL/GenBank/DDBJ whole genome shotgun (WGS) entry which is preliminary data.</text>
</comment>
<protein>
    <recommendedName>
        <fullName evidence="4">Lipoprotein</fullName>
    </recommendedName>
</protein>
<keyword evidence="1" id="KW-0732">Signal</keyword>
<dbReference type="PROSITE" id="PS51257">
    <property type="entry name" value="PROKAR_LIPOPROTEIN"/>
    <property type="match status" value="1"/>
</dbReference>
<name>A0A1E5NE20_9SPIR</name>
<organism evidence="2 3">
    <name type="scientific">Brachyspira hampsonii</name>
    <dbReference type="NCBI Taxonomy" id="1287055"/>
    <lineage>
        <taxon>Bacteria</taxon>
        <taxon>Pseudomonadati</taxon>
        <taxon>Spirochaetota</taxon>
        <taxon>Spirochaetia</taxon>
        <taxon>Brachyspirales</taxon>
        <taxon>Brachyspiraceae</taxon>
        <taxon>Brachyspira</taxon>
    </lineage>
</organism>
<evidence type="ECO:0008006" key="4">
    <source>
        <dbReference type="Google" id="ProtNLM"/>
    </source>
</evidence>
<proteinExistence type="predicted"/>
<feature type="signal peptide" evidence="1">
    <location>
        <begin position="1"/>
        <end position="23"/>
    </location>
</feature>
<dbReference type="AlphaFoldDB" id="A0A1E5NE20"/>
<reference evidence="2 3" key="1">
    <citation type="submission" date="2016-08" db="EMBL/GenBank/DDBJ databases">
        <title>Characterization and recognition of Brachyspira hampsonii sp. nov., a novel intestinal spirochete that is pathogenic to pigs.</title>
        <authorList>
            <person name="Mirajkar N."/>
            <person name="La T."/>
            <person name="Phillips N."/>
            <person name="Hampson D."/>
            <person name="Gebhart C."/>
        </authorList>
    </citation>
    <scope>NUCLEOTIDE SEQUENCE [LARGE SCALE GENOMIC DNA]</scope>
    <source>
        <strain evidence="2 3">P280/1</strain>
    </source>
</reference>
<accession>A0A1E5NE20</accession>
<feature type="chain" id="PRO_5009182269" description="Lipoprotein" evidence="1">
    <location>
        <begin position="24"/>
        <end position="280"/>
    </location>
</feature>